<dbReference type="OrthoDB" id="617964at2759"/>
<dbReference type="Proteomes" id="UP000324897">
    <property type="component" value="Chromosome 3"/>
</dbReference>
<dbReference type="AlphaFoldDB" id="A0A5J9TN52"/>
<dbReference type="Gene3D" id="3.90.70.10">
    <property type="entry name" value="Cysteine proteinases"/>
    <property type="match status" value="1"/>
</dbReference>
<proteinExistence type="predicted"/>
<keyword evidence="3" id="KW-1185">Reference proteome</keyword>
<dbReference type="Gramene" id="TVU12740">
    <property type="protein sequence ID" value="TVU12740"/>
    <property type="gene ID" value="EJB05_46396"/>
</dbReference>
<dbReference type="SUPFAM" id="SSF54001">
    <property type="entry name" value="Cysteine proteinases"/>
    <property type="match status" value="1"/>
</dbReference>
<name>A0A5J9TN52_9POAL</name>
<reference evidence="2 3" key="1">
    <citation type="journal article" date="2019" name="Sci. Rep.">
        <title>A high-quality genome of Eragrostis curvula grass provides insights into Poaceae evolution and supports new strategies to enhance forage quality.</title>
        <authorList>
            <person name="Carballo J."/>
            <person name="Santos B.A.C.M."/>
            <person name="Zappacosta D."/>
            <person name="Garbus I."/>
            <person name="Selva J.P."/>
            <person name="Gallo C.A."/>
            <person name="Diaz A."/>
            <person name="Albertini E."/>
            <person name="Caccamo M."/>
            <person name="Echenique V."/>
        </authorList>
    </citation>
    <scope>NUCLEOTIDE SEQUENCE [LARGE SCALE GENOMIC DNA]</scope>
    <source>
        <strain evidence="3">cv. Victoria</strain>
        <tissue evidence="2">Leaf</tissue>
    </source>
</reference>
<evidence type="ECO:0000256" key="1">
    <source>
        <dbReference type="SAM" id="MobiDB-lite"/>
    </source>
</evidence>
<evidence type="ECO:0000313" key="2">
    <source>
        <dbReference type="EMBL" id="TVU12740.1"/>
    </source>
</evidence>
<dbReference type="EMBL" id="RWGY01000039">
    <property type="protein sequence ID" value="TVU12740.1"/>
    <property type="molecule type" value="Genomic_DNA"/>
</dbReference>
<evidence type="ECO:0000313" key="3">
    <source>
        <dbReference type="Proteomes" id="UP000324897"/>
    </source>
</evidence>
<organism evidence="2 3">
    <name type="scientific">Eragrostis curvula</name>
    <name type="common">weeping love grass</name>
    <dbReference type="NCBI Taxonomy" id="38414"/>
    <lineage>
        <taxon>Eukaryota</taxon>
        <taxon>Viridiplantae</taxon>
        <taxon>Streptophyta</taxon>
        <taxon>Embryophyta</taxon>
        <taxon>Tracheophyta</taxon>
        <taxon>Spermatophyta</taxon>
        <taxon>Magnoliopsida</taxon>
        <taxon>Liliopsida</taxon>
        <taxon>Poales</taxon>
        <taxon>Poaceae</taxon>
        <taxon>PACMAD clade</taxon>
        <taxon>Chloridoideae</taxon>
        <taxon>Eragrostideae</taxon>
        <taxon>Eragrostidinae</taxon>
        <taxon>Eragrostis</taxon>
    </lineage>
</organism>
<comment type="caution">
    <text evidence="2">The sequence shown here is derived from an EMBL/GenBank/DDBJ whole genome shotgun (WGS) entry which is preliminary data.</text>
</comment>
<dbReference type="InterPro" id="IPR038765">
    <property type="entry name" value="Papain-like_cys_pep_sf"/>
</dbReference>
<feature type="compositionally biased region" description="Gly residues" evidence="1">
    <location>
        <begin position="237"/>
        <end position="260"/>
    </location>
</feature>
<evidence type="ECO:0008006" key="4">
    <source>
        <dbReference type="Google" id="ProtNLM"/>
    </source>
</evidence>
<gene>
    <name evidence="2" type="ORF">EJB05_46396</name>
</gene>
<accession>A0A5J9TN52</accession>
<sequence>MYLVVKASTPAKGQLKSLQLLICNNHLTSSISAEYASRSFQIIYNFTASSSTGCHPIKQPRLLINRGDKEFSWHENTLYGKKITPRIQFLTDSFIQDYENIAGGALGSADDKFRTTRRKEALKMFVRDGVLAKEANGSVRRIRLSGYEWKHSIDFDEVGKIIRQGKPLVGSVPIDSNFAALKGREIYDYNPKKAKKTMGGASAAHAVLFIGFELRGGRTYLVFLNSHGKRFGEKGIGRGSKPGFGRGGGGAFGAGGSSME</sequence>
<feature type="region of interest" description="Disordered" evidence="1">
    <location>
        <begin position="235"/>
        <end position="260"/>
    </location>
</feature>
<protein>
    <recommendedName>
        <fullName evidence="4">Peptidase C1A papain C-terminal domain-containing protein</fullName>
    </recommendedName>
</protein>